<dbReference type="AlphaFoldDB" id="A0A0F9HBP4"/>
<reference evidence="1" key="1">
    <citation type="journal article" date="2015" name="Nature">
        <title>Complex archaea that bridge the gap between prokaryotes and eukaryotes.</title>
        <authorList>
            <person name="Spang A."/>
            <person name="Saw J.H."/>
            <person name="Jorgensen S.L."/>
            <person name="Zaremba-Niedzwiedzka K."/>
            <person name="Martijn J."/>
            <person name="Lind A.E."/>
            <person name="van Eijk R."/>
            <person name="Schleper C."/>
            <person name="Guy L."/>
            <person name="Ettema T.J."/>
        </authorList>
    </citation>
    <scope>NUCLEOTIDE SEQUENCE</scope>
</reference>
<protein>
    <submittedName>
        <fullName evidence="1">Uncharacterized protein</fullName>
    </submittedName>
</protein>
<proteinExistence type="predicted"/>
<accession>A0A0F9HBP4</accession>
<gene>
    <name evidence="1" type="ORF">LCGC14_1723970</name>
</gene>
<dbReference type="EMBL" id="LAZR01015555">
    <property type="protein sequence ID" value="KKM08497.1"/>
    <property type="molecule type" value="Genomic_DNA"/>
</dbReference>
<comment type="caution">
    <text evidence="1">The sequence shown here is derived from an EMBL/GenBank/DDBJ whole genome shotgun (WGS) entry which is preliminary data.</text>
</comment>
<evidence type="ECO:0000313" key="1">
    <source>
        <dbReference type="EMBL" id="KKM08497.1"/>
    </source>
</evidence>
<sequence>MNIYFKFRKLIAKIHIWAFGWTNQDEFVEAHEGEKHGKK</sequence>
<organism evidence="1">
    <name type="scientific">marine sediment metagenome</name>
    <dbReference type="NCBI Taxonomy" id="412755"/>
    <lineage>
        <taxon>unclassified sequences</taxon>
        <taxon>metagenomes</taxon>
        <taxon>ecological metagenomes</taxon>
    </lineage>
</organism>
<name>A0A0F9HBP4_9ZZZZ</name>